<feature type="region of interest" description="Disordered" evidence="7">
    <location>
        <begin position="298"/>
        <end position="378"/>
    </location>
</feature>
<gene>
    <name evidence="9" type="ORF">BJ085DRAFT_31435</name>
</gene>
<dbReference type="Proteomes" id="UP000268162">
    <property type="component" value="Unassembled WGS sequence"/>
</dbReference>
<feature type="domain" description="Xylanolytic transcriptional activator regulatory" evidence="8">
    <location>
        <begin position="170"/>
        <end position="289"/>
    </location>
</feature>
<evidence type="ECO:0000256" key="1">
    <source>
        <dbReference type="ARBA" id="ARBA00004123"/>
    </source>
</evidence>
<dbReference type="Pfam" id="PF04082">
    <property type="entry name" value="Fungal_trans"/>
    <property type="match status" value="1"/>
</dbReference>
<dbReference type="GO" id="GO:0000981">
    <property type="term" value="F:DNA-binding transcription factor activity, RNA polymerase II-specific"/>
    <property type="evidence" value="ECO:0007669"/>
    <property type="project" value="InterPro"/>
</dbReference>
<comment type="subcellular location">
    <subcellularLocation>
        <location evidence="1">Nucleus</location>
    </subcellularLocation>
</comment>
<dbReference type="GO" id="GO:0006351">
    <property type="term" value="P:DNA-templated transcription"/>
    <property type="evidence" value="ECO:0007669"/>
    <property type="project" value="InterPro"/>
</dbReference>
<evidence type="ECO:0000256" key="4">
    <source>
        <dbReference type="ARBA" id="ARBA00023163"/>
    </source>
</evidence>
<keyword evidence="10" id="KW-1185">Reference proteome</keyword>
<keyword evidence="3" id="KW-0805">Transcription regulation</keyword>
<dbReference type="GO" id="GO:0003677">
    <property type="term" value="F:DNA binding"/>
    <property type="evidence" value="ECO:0007669"/>
    <property type="project" value="InterPro"/>
</dbReference>
<dbReference type="AlphaFoldDB" id="A0A4P9ZT32"/>
<dbReference type="EMBL" id="ML002602">
    <property type="protein sequence ID" value="RKP36746.1"/>
    <property type="molecule type" value="Genomic_DNA"/>
</dbReference>
<keyword evidence="5" id="KW-0539">Nucleus</keyword>
<evidence type="ECO:0000256" key="7">
    <source>
        <dbReference type="SAM" id="MobiDB-lite"/>
    </source>
</evidence>
<sequence length="378" mass="41628">MFESTDLLLRTCDGCRQRSSSAFATATATVTTPNPPPALTRVTHSHSFVTTTGPYPQRSRIVEGRIEQLTRELEDLLRIAQQSQYQLELLRQGLPQGYFYRPAFTAQSLLLIRQEQLTHSFEKARWLDPSLVADLTGYMFRFMHPIHFPVHPFVLHTLQNRRPLDCLTFATFATVARCSKHPDIAAAVPYHTGNPYFMQARRMVSSVLEVPSLGNIMALLVMGLLEVGLGRQANSLFYSGLAVNMARQLGLHRLDAGSAPSAGPGDYVMDMNRRIWWAAYIMETCDSFSSALPAVPEPQPGEFEHSNNGLRVPHFTYDQPGPRGYPHSRSPVPGHQRPDGAVVPGPAAGVSPRGPGVHLESPAAPEHPAGHGAGERPV</sequence>
<keyword evidence="2" id="KW-0479">Metal-binding</keyword>
<dbReference type="InterPro" id="IPR050815">
    <property type="entry name" value="TF_fung"/>
</dbReference>
<dbReference type="GO" id="GO:0005634">
    <property type="term" value="C:nucleus"/>
    <property type="evidence" value="ECO:0007669"/>
    <property type="project" value="UniProtKB-SubCell"/>
</dbReference>
<evidence type="ECO:0000256" key="6">
    <source>
        <dbReference type="SAM" id="Coils"/>
    </source>
</evidence>
<evidence type="ECO:0000259" key="8">
    <source>
        <dbReference type="Pfam" id="PF04082"/>
    </source>
</evidence>
<name>A0A4P9ZT32_9FUNG</name>
<dbReference type="STRING" id="215637.A0A4P9ZT32"/>
<dbReference type="GO" id="GO:0008270">
    <property type="term" value="F:zinc ion binding"/>
    <property type="evidence" value="ECO:0007669"/>
    <property type="project" value="InterPro"/>
</dbReference>
<evidence type="ECO:0000256" key="5">
    <source>
        <dbReference type="ARBA" id="ARBA00023242"/>
    </source>
</evidence>
<dbReference type="PANTHER" id="PTHR47338:SF5">
    <property type="entry name" value="ZN(II)2CYS6 TRANSCRIPTION FACTOR (EUROFUNG)"/>
    <property type="match status" value="1"/>
</dbReference>
<feature type="coiled-coil region" evidence="6">
    <location>
        <begin position="59"/>
        <end position="86"/>
    </location>
</feature>
<dbReference type="InterPro" id="IPR007219">
    <property type="entry name" value="XnlR_reg_dom"/>
</dbReference>
<dbReference type="CDD" id="cd12148">
    <property type="entry name" value="fungal_TF_MHR"/>
    <property type="match status" value="1"/>
</dbReference>
<protein>
    <recommendedName>
        <fullName evidence="8">Xylanolytic transcriptional activator regulatory domain-containing protein</fullName>
    </recommendedName>
</protein>
<evidence type="ECO:0000256" key="2">
    <source>
        <dbReference type="ARBA" id="ARBA00022723"/>
    </source>
</evidence>
<dbReference type="PANTHER" id="PTHR47338">
    <property type="entry name" value="ZN(II)2CYS6 TRANSCRIPTION FACTOR (EUROFUNG)-RELATED"/>
    <property type="match status" value="1"/>
</dbReference>
<organism evidence="9 10">
    <name type="scientific">Dimargaris cristalligena</name>
    <dbReference type="NCBI Taxonomy" id="215637"/>
    <lineage>
        <taxon>Eukaryota</taxon>
        <taxon>Fungi</taxon>
        <taxon>Fungi incertae sedis</taxon>
        <taxon>Zoopagomycota</taxon>
        <taxon>Kickxellomycotina</taxon>
        <taxon>Dimargaritomycetes</taxon>
        <taxon>Dimargaritales</taxon>
        <taxon>Dimargaritaceae</taxon>
        <taxon>Dimargaris</taxon>
    </lineage>
</organism>
<evidence type="ECO:0000313" key="10">
    <source>
        <dbReference type="Proteomes" id="UP000268162"/>
    </source>
</evidence>
<accession>A0A4P9ZT32</accession>
<reference evidence="10" key="1">
    <citation type="journal article" date="2018" name="Nat. Microbiol.">
        <title>Leveraging single-cell genomics to expand the fungal tree of life.</title>
        <authorList>
            <person name="Ahrendt S.R."/>
            <person name="Quandt C.A."/>
            <person name="Ciobanu D."/>
            <person name="Clum A."/>
            <person name="Salamov A."/>
            <person name="Andreopoulos B."/>
            <person name="Cheng J.F."/>
            <person name="Woyke T."/>
            <person name="Pelin A."/>
            <person name="Henrissat B."/>
            <person name="Reynolds N.K."/>
            <person name="Benny G.L."/>
            <person name="Smith M.E."/>
            <person name="James T.Y."/>
            <person name="Grigoriev I.V."/>
        </authorList>
    </citation>
    <scope>NUCLEOTIDE SEQUENCE [LARGE SCALE GENOMIC DNA]</scope>
    <source>
        <strain evidence="10">RSA 468</strain>
    </source>
</reference>
<keyword evidence="6" id="KW-0175">Coiled coil</keyword>
<proteinExistence type="predicted"/>
<evidence type="ECO:0000313" key="9">
    <source>
        <dbReference type="EMBL" id="RKP36746.1"/>
    </source>
</evidence>
<keyword evidence="4" id="KW-0804">Transcription</keyword>
<evidence type="ECO:0000256" key="3">
    <source>
        <dbReference type="ARBA" id="ARBA00023015"/>
    </source>
</evidence>